<keyword evidence="3 12" id="KW-0812">Transmembrane</keyword>
<sequence length="319" mass="35385">MNEQRLLRILAVFTSMGAYLMVLMGAIVSATESGRGCGGSWPFCHGQLIPQSMPVDTVIEYSHRIISGIDGFFILLLTVWIWFRFKKDQRAKILSGMSLFFVVLQGALGALTVVFEETFSKNFALALHFGFSLITFASVVLLTVHFFQNRQGTVGKKVFPVSQRMKTAVWALSAYTYVIVYTGALVRHTDATMACGYSFPFCGGLYLPNLSSLAGIQMLHRFGAFSLWILVLLFMILVLRSYRARTDLVRASIMALILITLQAVSGVIIILTGGKLVPEMVHSTIISVFFCVLSYLCMQVGTPWGKKRPVLIPEEGITH</sequence>
<evidence type="ECO:0000313" key="13">
    <source>
        <dbReference type="EMBL" id="MBA4543087.1"/>
    </source>
</evidence>
<keyword evidence="14" id="KW-1185">Reference proteome</keyword>
<dbReference type="PANTHER" id="PTHR35457:SF1">
    <property type="entry name" value="HEME A SYNTHASE"/>
    <property type="match status" value="1"/>
</dbReference>
<evidence type="ECO:0000256" key="11">
    <source>
        <dbReference type="ARBA" id="ARBA00023444"/>
    </source>
</evidence>
<keyword evidence="9 12" id="KW-0472">Membrane</keyword>
<keyword evidence="5 12" id="KW-1133">Transmembrane helix</keyword>
<evidence type="ECO:0000256" key="8">
    <source>
        <dbReference type="ARBA" id="ARBA00023133"/>
    </source>
</evidence>
<comment type="caution">
    <text evidence="13">The sequence shown here is derived from an EMBL/GenBank/DDBJ whole genome shotgun (WGS) entry which is preliminary data.</text>
</comment>
<organism evidence="13 14">
    <name type="scientific">Thermoactinomyces daqus</name>
    <dbReference type="NCBI Taxonomy" id="1329516"/>
    <lineage>
        <taxon>Bacteria</taxon>
        <taxon>Bacillati</taxon>
        <taxon>Bacillota</taxon>
        <taxon>Bacilli</taxon>
        <taxon>Bacillales</taxon>
        <taxon>Thermoactinomycetaceae</taxon>
        <taxon>Thermoactinomyces</taxon>
    </lineage>
</organism>
<feature type="transmembrane region" description="Helical" evidence="12">
    <location>
        <begin position="280"/>
        <end position="298"/>
    </location>
</feature>
<gene>
    <name evidence="13" type="ORF">H1164_09255</name>
</gene>
<dbReference type="InterPro" id="IPR050450">
    <property type="entry name" value="COX15/CtaA_HemeA_synthase"/>
</dbReference>
<feature type="transmembrane region" description="Helical" evidence="12">
    <location>
        <begin position="7"/>
        <end position="28"/>
    </location>
</feature>
<dbReference type="GO" id="GO:0006784">
    <property type="term" value="P:heme A biosynthetic process"/>
    <property type="evidence" value="ECO:0007669"/>
    <property type="project" value="InterPro"/>
</dbReference>
<accession>A0A7W2AHC5</accession>
<feature type="transmembrane region" description="Helical" evidence="12">
    <location>
        <begin position="251"/>
        <end position="274"/>
    </location>
</feature>
<dbReference type="GO" id="GO:0016020">
    <property type="term" value="C:membrane"/>
    <property type="evidence" value="ECO:0007669"/>
    <property type="project" value="UniProtKB-SubCell"/>
</dbReference>
<name>A0A7W2AHC5_9BACL</name>
<dbReference type="InterPro" id="IPR003780">
    <property type="entry name" value="COX15/CtaA_fam"/>
</dbReference>
<feature type="transmembrane region" description="Helical" evidence="12">
    <location>
        <begin position="127"/>
        <end position="147"/>
    </location>
</feature>
<evidence type="ECO:0000256" key="6">
    <source>
        <dbReference type="ARBA" id="ARBA00023002"/>
    </source>
</evidence>
<feature type="transmembrane region" description="Helical" evidence="12">
    <location>
        <begin position="168"/>
        <end position="186"/>
    </location>
</feature>
<comment type="pathway">
    <text evidence="11">Porphyrin-containing compound metabolism.</text>
</comment>
<evidence type="ECO:0000313" key="14">
    <source>
        <dbReference type="Proteomes" id="UP000530514"/>
    </source>
</evidence>
<keyword evidence="2" id="KW-1003">Cell membrane</keyword>
<evidence type="ECO:0000256" key="1">
    <source>
        <dbReference type="ARBA" id="ARBA00004141"/>
    </source>
</evidence>
<keyword evidence="10" id="KW-1015">Disulfide bond</keyword>
<dbReference type="GO" id="GO:0016491">
    <property type="term" value="F:oxidoreductase activity"/>
    <property type="evidence" value="ECO:0007669"/>
    <property type="project" value="UniProtKB-KW"/>
</dbReference>
<protein>
    <submittedName>
        <fullName evidence="13">Heme A synthase</fullName>
    </submittedName>
</protein>
<evidence type="ECO:0000256" key="7">
    <source>
        <dbReference type="ARBA" id="ARBA00023004"/>
    </source>
</evidence>
<dbReference type="PANTHER" id="PTHR35457">
    <property type="entry name" value="HEME A SYNTHASE"/>
    <property type="match status" value="1"/>
</dbReference>
<keyword evidence="7" id="KW-0408">Iron</keyword>
<proteinExistence type="predicted"/>
<evidence type="ECO:0000256" key="3">
    <source>
        <dbReference type="ARBA" id="ARBA00022692"/>
    </source>
</evidence>
<evidence type="ECO:0000256" key="5">
    <source>
        <dbReference type="ARBA" id="ARBA00022989"/>
    </source>
</evidence>
<evidence type="ECO:0000256" key="9">
    <source>
        <dbReference type="ARBA" id="ARBA00023136"/>
    </source>
</evidence>
<reference evidence="13 14" key="1">
    <citation type="submission" date="2020-07" db="EMBL/GenBank/DDBJ databases">
        <authorList>
            <person name="Feng H."/>
        </authorList>
    </citation>
    <scope>NUCLEOTIDE SEQUENCE [LARGE SCALE GENOMIC DNA]</scope>
    <source>
        <strain evidence="14">s-11</strain>
    </source>
</reference>
<evidence type="ECO:0000256" key="4">
    <source>
        <dbReference type="ARBA" id="ARBA00022723"/>
    </source>
</evidence>
<dbReference type="GO" id="GO:0046872">
    <property type="term" value="F:metal ion binding"/>
    <property type="evidence" value="ECO:0007669"/>
    <property type="project" value="UniProtKB-KW"/>
</dbReference>
<evidence type="ECO:0000256" key="12">
    <source>
        <dbReference type="SAM" id="Phobius"/>
    </source>
</evidence>
<feature type="transmembrane region" description="Helical" evidence="12">
    <location>
        <begin position="95"/>
        <end position="115"/>
    </location>
</feature>
<keyword evidence="6" id="KW-0560">Oxidoreductase</keyword>
<dbReference type="AlphaFoldDB" id="A0A7W2AHC5"/>
<keyword evidence="4" id="KW-0479">Metal-binding</keyword>
<dbReference type="Proteomes" id="UP000530514">
    <property type="component" value="Unassembled WGS sequence"/>
</dbReference>
<dbReference type="EMBL" id="JACEIP010000012">
    <property type="protein sequence ID" value="MBA4543087.1"/>
    <property type="molecule type" value="Genomic_DNA"/>
</dbReference>
<dbReference type="RefSeq" id="WP_052154289.1">
    <property type="nucleotide sequence ID" value="NZ_JACEIP010000012.1"/>
</dbReference>
<feature type="transmembrane region" description="Helical" evidence="12">
    <location>
        <begin position="218"/>
        <end position="239"/>
    </location>
</feature>
<evidence type="ECO:0000256" key="10">
    <source>
        <dbReference type="ARBA" id="ARBA00023157"/>
    </source>
</evidence>
<comment type="subcellular location">
    <subcellularLocation>
        <location evidence="1">Membrane</location>
        <topology evidence="1">Multi-pass membrane protein</topology>
    </subcellularLocation>
</comment>
<feature type="transmembrane region" description="Helical" evidence="12">
    <location>
        <begin position="61"/>
        <end position="83"/>
    </location>
</feature>
<dbReference type="Pfam" id="PF02628">
    <property type="entry name" value="COX15-CtaA"/>
    <property type="match status" value="1"/>
</dbReference>
<keyword evidence="8" id="KW-0350">Heme biosynthesis</keyword>
<dbReference type="OrthoDB" id="9816428at2"/>
<evidence type="ECO:0000256" key="2">
    <source>
        <dbReference type="ARBA" id="ARBA00022475"/>
    </source>
</evidence>